<accession>A0A7J6VWR7</accession>
<name>A0A7J6VWR7_THATH</name>
<dbReference type="AlphaFoldDB" id="A0A7J6VWR7"/>
<reference evidence="2 3" key="1">
    <citation type="submission" date="2020-06" db="EMBL/GenBank/DDBJ databases">
        <title>Transcriptomic and genomic resources for Thalictrum thalictroides and T. hernandezii: Facilitating candidate gene discovery in an emerging model plant lineage.</title>
        <authorList>
            <person name="Arias T."/>
            <person name="Riano-Pachon D.M."/>
            <person name="Di Stilio V.S."/>
        </authorList>
    </citation>
    <scope>NUCLEOTIDE SEQUENCE [LARGE SCALE GENOMIC DNA]</scope>
    <source>
        <strain evidence="3">cv. WT478/WT964</strain>
        <tissue evidence="2">Leaves</tissue>
    </source>
</reference>
<dbReference type="EMBL" id="JABWDY010026032">
    <property type="protein sequence ID" value="KAF5189048.1"/>
    <property type="molecule type" value="Genomic_DNA"/>
</dbReference>
<sequence length="278" mass="30918">MSTIPRAPKKNFGQSSKKRKATDSVVDLASTPEKSPLVSTDTVMPSSRSPIVARSIADNLASVPSDQGSIKSLAFLPSFSCRRVPIKASDSAWDDAEMCSMLMKSLRLEKNKAKVGERSIEEDCEDFSSFLYKGNLIIEKWYSQLSKGSDCSISNANDEWKVKYEALLASFEADKKIAIDSIAGWRVEAHEQRARSERREAKIMEEHPDFDCDADKAEIVAEAITSIAEEDRENEDEARREKERAEIPTIPAATNEIDTSVVRSSGLFVDESLENVEL</sequence>
<organism evidence="2 3">
    <name type="scientific">Thalictrum thalictroides</name>
    <name type="common">Rue-anemone</name>
    <name type="synonym">Anemone thalictroides</name>
    <dbReference type="NCBI Taxonomy" id="46969"/>
    <lineage>
        <taxon>Eukaryota</taxon>
        <taxon>Viridiplantae</taxon>
        <taxon>Streptophyta</taxon>
        <taxon>Embryophyta</taxon>
        <taxon>Tracheophyta</taxon>
        <taxon>Spermatophyta</taxon>
        <taxon>Magnoliopsida</taxon>
        <taxon>Ranunculales</taxon>
        <taxon>Ranunculaceae</taxon>
        <taxon>Thalictroideae</taxon>
        <taxon>Thalictrum</taxon>
    </lineage>
</organism>
<keyword evidence="3" id="KW-1185">Reference proteome</keyword>
<feature type="region of interest" description="Disordered" evidence="1">
    <location>
        <begin position="1"/>
        <end position="43"/>
    </location>
</feature>
<feature type="region of interest" description="Disordered" evidence="1">
    <location>
        <begin position="226"/>
        <end position="253"/>
    </location>
</feature>
<protein>
    <submittedName>
        <fullName evidence="2">Uncharacterized protein</fullName>
    </submittedName>
</protein>
<evidence type="ECO:0000313" key="3">
    <source>
        <dbReference type="Proteomes" id="UP000554482"/>
    </source>
</evidence>
<gene>
    <name evidence="2" type="ORF">FRX31_021375</name>
</gene>
<dbReference type="Proteomes" id="UP000554482">
    <property type="component" value="Unassembled WGS sequence"/>
</dbReference>
<evidence type="ECO:0000256" key="1">
    <source>
        <dbReference type="SAM" id="MobiDB-lite"/>
    </source>
</evidence>
<feature type="compositionally biased region" description="Basic and acidic residues" evidence="1">
    <location>
        <begin position="237"/>
        <end position="246"/>
    </location>
</feature>
<comment type="caution">
    <text evidence="2">The sequence shown here is derived from an EMBL/GenBank/DDBJ whole genome shotgun (WGS) entry which is preliminary data.</text>
</comment>
<proteinExistence type="predicted"/>
<evidence type="ECO:0000313" key="2">
    <source>
        <dbReference type="EMBL" id="KAF5189048.1"/>
    </source>
</evidence>